<evidence type="ECO:0000313" key="2">
    <source>
        <dbReference type="EMBL" id="RCJ37873.1"/>
    </source>
</evidence>
<comment type="caution">
    <text evidence="2">The sequence shown here is derived from an EMBL/GenBank/DDBJ whole genome shotgun (WGS) entry which is preliminary data.</text>
</comment>
<dbReference type="AlphaFoldDB" id="A0A367RQB0"/>
<accession>A0A367RQB0</accession>
<keyword evidence="3" id="KW-1185">Reference proteome</keyword>
<protein>
    <submittedName>
        <fullName evidence="2">Uncharacterized protein</fullName>
    </submittedName>
</protein>
<evidence type="ECO:0000256" key="1">
    <source>
        <dbReference type="SAM" id="MobiDB-lite"/>
    </source>
</evidence>
<evidence type="ECO:0000313" key="3">
    <source>
        <dbReference type="Proteomes" id="UP000252107"/>
    </source>
</evidence>
<feature type="region of interest" description="Disordered" evidence="1">
    <location>
        <begin position="1"/>
        <end position="24"/>
    </location>
</feature>
<name>A0A367RQB0_9NOSO</name>
<organism evidence="2 3">
    <name type="scientific">Nostoc minutum NIES-26</name>
    <dbReference type="NCBI Taxonomy" id="1844469"/>
    <lineage>
        <taxon>Bacteria</taxon>
        <taxon>Bacillati</taxon>
        <taxon>Cyanobacteriota</taxon>
        <taxon>Cyanophyceae</taxon>
        <taxon>Nostocales</taxon>
        <taxon>Nostocaceae</taxon>
        <taxon>Nostoc</taxon>
    </lineage>
</organism>
<reference evidence="2" key="1">
    <citation type="submission" date="2016-04" db="EMBL/GenBank/DDBJ databases">
        <authorList>
            <person name="Tabuchi Yagui T.R."/>
        </authorList>
    </citation>
    <scope>NUCLEOTIDE SEQUENCE [LARGE SCALE GENOMIC DNA]</scope>
    <source>
        <strain evidence="2">NIES-26</strain>
    </source>
</reference>
<feature type="compositionally biased region" description="Polar residues" evidence="1">
    <location>
        <begin position="15"/>
        <end position="24"/>
    </location>
</feature>
<dbReference type="Proteomes" id="UP000252107">
    <property type="component" value="Unassembled WGS sequence"/>
</dbReference>
<proteinExistence type="predicted"/>
<sequence>MKKAGGRGQEAEGSINPSNSRHQISLKTLRERFCGSFKPKLGCGLKAYLKTYSFRSDSPVPYLGKSQDGDWTHLLPSALPEWRNAKF</sequence>
<gene>
    <name evidence="2" type="ORF">A6770_13855</name>
</gene>
<dbReference type="EMBL" id="LXQD01000109">
    <property type="protein sequence ID" value="RCJ37873.1"/>
    <property type="molecule type" value="Genomic_DNA"/>
</dbReference>